<proteinExistence type="predicted"/>
<evidence type="ECO:0000313" key="2">
    <source>
        <dbReference type="Proteomes" id="UP001164250"/>
    </source>
</evidence>
<gene>
    <name evidence="1" type="ORF">Patl1_06803</name>
</gene>
<keyword evidence="2" id="KW-1185">Reference proteome</keyword>
<accession>A0ACC1BRP9</accession>
<comment type="caution">
    <text evidence="1">The sequence shown here is derived from an EMBL/GenBank/DDBJ whole genome shotgun (WGS) entry which is preliminary data.</text>
</comment>
<organism evidence="1 2">
    <name type="scientific">Pistacia atlantica</name>
    <dbReference type="NCBI Taxonomy" id="434234"/>
    <lineage>
        <taxon>Eukaryota</taxon>
        <taxon>Viridiplantae</taxon>
        <taxon>Streptophyta</taxon>
        <taxon>Embryophyta</taxon>
        <taxon>Tracheophyta</taxon>
        <taxon>Spermatophyta</taxon>
        <taxon>Magnoliopsida</taxon>
        <taxon>eudicotyledons</taxon>
        <taxon>Gunneridae</taxon>
        <taxon>Pentapetalae</taxon>
        <taxon>rosids</taxon>
        <taxon>malvids</taxon>
        <taxon>Sapindales</taxon>
        <taxon>Anacardiaceae</taxon>
        <taxon>Pistacia</taxon>
    </lineage>
</organism>
<reference evidence="2" key="1">
    <citation type="journal article" date="2023" name="G3 (Bethesda)">
        <title>Genome assembly and association tests identify interacting loci associated with vigor, precocity, and sex in interspecific pistachio rootstocks.</title>
        <authorList>
            <person name="Palmer W."/>
            <person name="Jacygrad E."/>
            <person name="Sagayaradj S."/>
            <person name="Cavanaugh K."/>
            <person name="Han R."/>
            <person name="Bertier L."/>
            <person name="Beede B."/>
            <person name="Kafkas S."/>
            <person name="Golino D."/>
            <person name="Preece J."/>
            <person name="Michelmore R."/>
        </authorList>
    </citation>
    <scope>NUCLEOTIDE SEQUENCE [LARGE SCALE GENOMIC DNA]</scope>
</reference>
<dbReference type="Proteomes" id="UP001164250">
    <property type="component" value="Chromosome 3"/>
</dbReference>
<evidence type="ECO:0000313" key="1">
    <source>
        <dbReference type="EMBL" id="KAJ0101619.1"/>
    </source>
</evidence>
<dbReference type="EMBL" id="CM047899">
    <property type="protein sequence ID" value="KAJ0101619.1"/>
    <property type="molecule type" value="Genomic_DNA"/>
</dbReference>
<name>A0ACC1BRP9_9ROSI</name>
<protein>
    <submittedName>
        <fullName evidence="1">Uncharacterized protein</fullName>
    </submittedName>
</protein>
<sequence>MHHYPPDVAHHCHSIHIPSTQLSTLTLHAVSFKSLCVHISANPPELPYMDTIH</sequence>